<dbReference type="AlphaFoldDB" id="A0AAV5L3V2"/>
<feature type="region of interest" description="Disordered" evidence="1">
    <location>
        <begin position="1"/>
        <end position="21"/>
    </location>
</feature>
<reference evidence="2 3" key="1">
    <citation type="journal article" date="2021" name="Commun. Biol.">
        <title>The genome of Shorea leprosula (Dipterocarpaceae) highlights the ecological relevance of drought in aseasonal tropical rainforests.</title>
        <authorList>
            <person name="Ng K.K.S."/>
            <person name="Kobayashi M.J."/>
            <person name="Fawcett J.A."/>
            <person name="Hatakeyama M."/>
            <person name="Paape T."/>
            <person name="Ng C.H."/>
            <person name="Ang C.C."/>
            <person name="Tnah L.H."/>
            <person name="Lee C.T."/>
            <person name="Nishiyama T."/>
            <person name="Sese J."/>
            <person name="O'Brien M.J."/>
            <person name="Copetti D."/>
            <person name="Mohd Noor M.I."/>
            <person name="Ong R.C."/>
            <person name="Putra M."/>
            <person name="Sireger I.Z."/>
            <person name="Indrioko S."/>
            <person name="Kosugi Y."/>
            <person name="Izuno A."/>
            <person name="Isagi Y."/>
            <person name="Lee S.L."/>
            <person name="Shimizu K.K."/>
        </authorList>
    </citation>
    <scope>NUCLEOTIDE SEQUENCE [LARGE SCALE GENOMIC DNA]</scope>
    <source>
        <strain evidence="2">214</strain>
    </source>
</reference>
<evidence type="ECO:0000313" key="3">
    <source>
        <dbReference type="Proteomes" id="UP001054252"/>
    </source>
</evidence>
<protein>
    <submittedName>
        <fullName evidence="2">Uncharacterized protein</fullName>
    </submittedName>
</protein>
<dbReference type="Proteomes" id="UP001054252">
    <property type="component" value="Unassembled WGS sequence"/>
</dbReference>
<sequence>MLVGRTEGVATQTQESCSAQQHPAAYIPATHICCSPEKKRTAARDCSAHWRKSRRPAYSEGRESNLHRGGS</sequence>
<feature type="region of interest" description="Disordered" evidence="1">
    <location>
        <begin position="44"/>
        <end position="71"/>
    </location>
</feature>
<evidence type="ECO:0000313" key="2">
    <source>
        <dbReference type="EMBL" id="GKV31629.1"/>
    </source>
</evidence>
<dbReference type="EMBL" id="BPVZ01000092">
    <property type="protein sequence ID" value="GKV31629.1"/>
    <property type="molecule type" value="Genomic_DNA"/>
</dbReference>
<comment type="caution">
    <text evidence="2">The sequence shown here is derived from an EMBL/GenBank/DDBJ whole genome shotgun (WGS) entry which is preliminary data.</text>
</comment>
<gene>
    <name evidence="2" type="ORF">SLEP1_g40303</name>
</gene>
<feature type="compositionally biased region" description="Basic and acidic residues" evidence="1">
    <location>
        <begin position="60"/>
        <end position="71"/>
    </location>
</feature>
<name>A0AAV5L3V2_9ROSI</name>
<feature type="compositionally biased region" description="Polar residues" evidence="1">
    <location>
        <begin position="9"/>
        <end position="21"/>
    </location>
</feature>
<organism evidence="2 3">
    <name type="scientific">Rubroshorea leprosula</name>
    <dbReference type="NCBI Taxonomy" id="152421"/>
    <lineage>
        <taxon>Eukaryota</taxon>
        <taxon>Viridiplantae</taxon>
        <taxon>Streptophyta</taxon>
        <taxon>Embryophyta</taxon>
        <taxon>Tracheophyta</taxon>
        <taxon>Spermatophyta</taxon>
        <taxon>Magnoliopsida</taxon>
        <taxon>eudicotyledons</taxon>
        <taxon>Gunneridae</taxon>
        <taxon>Pentapetalae</taxon>
        <taxon>rosids</taxon>
        <taxon>malvids</taxon>
        <taxon>Malvales</taxon>
        <taxon>Dipterocarpaceae</taxon>
        <taxon>Rubroshorea</taxon>
    </lineage>
</organism>
<proteinExistence type="predicted"/>
<keyword evidence="3" id="KW-1185">Reference proteome</keyword>
<evidence type="ECO:0000256" key="1">
    <source>
        <dbReference type="SAM" id="MobiDB-lite"/>
    </source>
</evidence>
<accession>A0AAV5L3V2</accession>